<dbReference type="EMBL" id="BAABRP010000002">
    <property type="protein sequence ID" value="GAA5512318.1"/>
    <property type="molecule type" value="Genomic_DNA"/>
</dbReference>
<gene>
    <name evidence="2" type="ORF">Dcar01_01032</name>
</gene>
<evidence type="ECO:0000313" key="3">
    <source>
        <dbReference type="Proteomes" id="UP001401887"/>
    </source>
</evidence>
<evidence type="ECO:0000256" key="1">
    <source>
        <dbReference type="SAM" id="MobiDB-lite"/>
    </source>
</evidence>
<sequence length="46" mass="4597">MLTAWNTHAVGDLADPGVPQFIDRDKPGLGTPERGATCSGGDGGTG</sequence>
<reference evidence="2 3" key="1">
    <citation type="submission" date="2024-02" db="EMBL/GenBank/DDBJ databases">
        <title>Deinococcus carri NBRC 110142.</title>
        <authorList>
            <person name="Ichikawa N."/>
            <person name="Katano-Makiyama Y."/>
            <person name="Hidaka K."/>
        </authorList>
    </citation>
    <scope>NUCLEOTIDE SEQUENCE [LARGE SCALE GENOMIC DNA]</scope>
    <source>
        <strain evidence="2 3">NBRC 110142</strain>
    </source>
</reference>
<feature type="region of interest" description="Disordered" evidence="1">
    <location>
        <begin position="1"/>
        <end position="46"/>
    </location>
</feature>
<protein>
    <submittedName>
        <fullName evidence="2">Uncharacterized protein</fullName>
    </submittedName>
</protein>
<comment type="caution">
    <text evidence="2">The sequence shown here is derived from an EMBL/GenBank/DDBJ whole genome shotgun (WGS) entry which is preliminary data.</text>
</comment>
<organism evidence="2 3">
    <name type="scientific">Deinococcus carri</name>
    <dbReference type="NCBI Taxonomy" id="1211323"/>
    <lineage>
        <taxon>Bacteria</taxon>
        <taxon>Thermotogati</taxon>
        <taxon>Deinococcota</taxon>
        <taxon>Deinococci</taxon>
        <taxon>Deinococcales</taxon>
        <taxon>Deinococcaceae</taxon>
        <taxon>Deinococcus</taxon>
    </lineage>
</organism>
<keyword evidence="3" id="KW-1185">Reference proteome</keyword>
<evidence type="ECO:0000313" key="2">
    <source>
        <dbReference type="EMBL" id="GAA5512318.1"/>
    </source>
</evidence>
<name>A0ABP9W8I7_9DEIO</name>
<dbReference type="Proteomes" id="UP001401887">
    <property type="component" value="Unassembled WGS sequence"/>
</dbReference>
<proteinExistence type="predicted"/>
<accession>A0ABP9W8I7</accession>